<feature type="non-terminal residue" evidence="1">
    <location>
        <position position="1"/>
    </location>
</feature>
<proteinExistence type="predicted"/>
<dbReference type="Proteomes" id="UP001140096">
    <property type="component" value="Unassembled WGS sequence"/>
</dbReference>
<dbReference type="EMBL" id="JANBUP010001274">
    <property type="protein sequence ID" value="KAJ2806896.1"/>
    <property type="molecule type" value="Genomic_DNA"/>
</dbReference>
<name>A0ACC1LG58_9FUNG</name>
<protein>
    <submittedName>
        <fullName evidence="1">Uncharacterized protein</fullName>
    </submittedName>
</protein>
<evidence type="ECO:0000313" key="2">
    <source>
        <dbReference type="Proteomes" id="UP001140096"/>
    </source>
</evidence>
<comment type="caution">
    <text evidence="1">The sequence shown here is derived from an EMBL/GenBank/DDBJ whole genome shotgun (WGS) entry which is preliminary data.</text>
</comment>
<sequence>IRGGHYGNVVDSSDGNEHNSPFKNAYYMDKQAWKHVRFLLENYPEEFTQRARAHGPRPMPVALKVDEETMLAFDVEVRNALIGFIWEDMPHSRVESKEITLLRALELLNSELADRCGFHKNNLHLLLDEEKNDDMSVDDEMVITELSDLSKVPVARMAQILGTSFAQQFFAEGQLPFLEAMLHDHPFRPITRDELKDWMTRGSSPFGNDVDYQLNSKLYRYLKSLRVRPNSKQWLSTSAAATISMLRRTLNATREKKYLSHIDVEAIAARFREIEQDARGVSVSTVESSVGAPPLSKGARKLSMTAFGKVPSWVLKLSETQLNNVAGDNHSGISDFNGRAYGAAKQQH</sequence>
<keyword evidence="2" id="KW-1185">Reference proteome</keyword>
<accession>A0ACC1LG58</accession>
<gene>
    <name evidence="1" type="ORF">H4S07_003699</name>
</gene>
<organism evidence="1 2">
    <name type="scientific">Coemansia furcata</name>
    <dbReference type="NCBI Taxonomy" id="417177"/>
    <lineage>
        <taxon>Eukaryota</taxon>
        <taxon>Fungi</taxon>
        <taxon>Fungi incertae sedis</taxon>
        <taxon>Zoopagomycota</taxon>
        <taxon>Kickxellomycotina</taxon>
        <taxon>Kickxellomycetes</taxon>
        <taxon>Kickxellales</taxon>
        <taxon>Kickxellaceae</taxon>
        <taxon>Coemansia</taxon>
    </lineage>
</organism>
<reference evidence="1" key="1">
    <citation type="submission" date="2022-07" db="EMBL/GenBank/DDBJ databases">
        <title>Phylogenomic reconstructions and comparative analyses of Kickxellomycotina fungi.</title>
        <authorList>
            <person name="Reynolds N.K."/>
            <person name="Stajich J.E."/>
            <person name="Barry K."/>
            <person name="Grigoriev I.V."/>
            <person name="Crous P."/>
            <person name="Smith M.E."/>
        </authorList>
    </citation>
    <scope>NUCLEOTIDE SEQUENCE</scope>
    <source>
        <strain evidence="1">CBS 102833</strain>
    </source>
</reference>
<evidence type="ECO:0000313" key="1">
    <source>
        <dbReference type="EMBL" id="KAJ2806896.1"/>
    </source>
</evidence>